<organism evidence="5 6">
    <name type="scientific">Rhizoctonia solani</name>
    <dbReference type="NCBI Taxonomy" id="456999"/>
    <lineage>
        <taxon>Eukaryota</taxon>
        <taxon>Fungi</taxon>
        <taxon>Dikarya</taxon>
        <taxon>Basidiomycota</taxon>
        <taxon>Agaricomycotina</taxon>
        <taxon>Agaricomycetes</taxon>
        <taxon>Cantharellales</taxon>
        <taxon>Ceratobasidiaceae</taxon>
        <taxon>Rhizoctonia</taxon>
    </lineage>
</organism>
<evidence type="ECO:0000259" key="4">
    <source>
        <dbReference type="Pfam" id="PF03443"/>
    </source>
</evidence>
<gene>
    <name evidence="5" type="ORF">RDB_LOCUS4731</name>
</gene>
<dbReference type="GO" id="GO:0030248">
    <property type="term" value="F:cellulose binding"/>
    <property type="evidence" value="ECO:0007669"/>
    <property type="project" value="UniProtKB-UniRule"/>
</dbReference>
<comment type="function">
    <text evidence="2">Lytic polysaccharide monooxygenase (LMPO) that depolymerizes crystalline and amorphous polysaccharides via the oxidation of scissile alpha- or beta-(1-4)-glycosidic bonds, yielding C1 and/or C4 oxidation products. Catalysis by LPMOs requires the reduction of the active-site copper from Cu(II) to Cu(I) by a reducing agent and H(2)O(2) or O(2) as a cosubstrate.</text>
</comment>
<evidence type="ECO:0000256" key="1">
    <source>
        <dbReference type="ARBA" id="ARBA00023157"/>
    </source>
</evidence>
<feature type="domain" description="Auxiliary Activity family 9 catalytic" evidence="4">
    <location>
        <begin position="20"/>
        <end position="225"/>
    </location>
</feature>
<keyword evidence="1 2" id="KW-1015">Disulfide bond</keyword>
<dbReference type="InterPro" id="IPR005103">
    <property type="entry name" value="AA9_LPMO"/>
</dbReference>
<protein>
    <recommendedName>
        <fullName evidence="2">AA9 family lytic polysaccharide monooxygenase</fullName>
        <ecNumber evidence="2">1.14.99.56</ecNumber>
    </recommendedName>
    <alternativeName>
        <fullName evidence="2">Endo-beta-1,4-glucanase</fullName>
    </alternativeName>
    <alternativeName>
        <fullName evidence="2">Glycosyl hydrolase 61 family protein</fullName>
    </alternativeName>
</protein>
<dbReference type="Gene3D" id="2.70.50.70">
    <property type="match status" value="1"/>
</dbReference>
<feature type="non-terminal residue" evidence="5">
    <location>
        <position position="1"/>
    </location>
</feature>
<name>A0A8H2X3L1_9AGAM</name>
<keyword evidence="2" id="KW-0964">Secreted</keyword>
<dbReference type="AlphaFoldDB" id="A0A8H2X3L1"/>
<comment type="subcellular location">
    <subcellularLocation>
        <location evidence="2">Secreted</location>
    </subcellularLocation>
</comment>
<keyword evidence="2" id="KW-0624">Polysaccharide degradation</keyword>
<comment type="domain">
    <text evidence="2">Has a modular structure: an endo-beta-1,4-glucanase catalytic module at the N-terminus, a linker rich in serines and threonines, and a C-terminal carbohydrate-binding module (CBM).</text>
</comment>
<evidence type="ECO:0000256" key="2">
    <source>
        <dbReference type="RuleBase" id="RU368122"/>
    </source>
</evidence>
<feature type="chain" id="PRO_5034223907" description="AA9 family lytic polysaccharide monooxygenase" evidence="3">
    <location>
        <begin position="20"/>
        <end position="236"/>
    </location>
</feature>
<keyword evidence="2" id="KW-0136">Cellulose degradation</keyword>
<comment type="caution">
    <text evidence="5">The sequence shown here is derived from an EMBL/GenBank/DDBJ whole genome shotgun (WGS) entry which is preliminary data.</text>
</comment>
<dbReference type="Proteomes" id="UP000663853">
    <property type="component" value="Unassembled WGS sequence"/>
</dbReference>
<dbReference type="EMBL" id="CAJMXA010000072">
    <property type="protein sequence ID" value="CAE6414552.1"/>
    <property type="molecule type" value="Genomic_DNA"/>
</dbReference>
<accession>A0A8H2X3L1</accession>
<dbReference type="GO" id="GO:0008810">
    <property type="term" value="F:cellulase activity"/>
    <property type="evidence" value="ECO:0007669"/>
    <property type="project" value="UniProtKB-UniRule"/>
</dbReference>
<reference evidence="5" key="1">
    <citation type="submission" date="2021-01" db="EMBL/GenBank/DDBJ databases">
        <authorList>
            <person name="Kaushik A."/>
        </authorList>
    </citation>
    <scope>NUCLEOTIDE SEQUENCE</scope>
    <source>
        <strain evidence="5">AG6-10EEA</strain>
    </source>
</reference>
<dbReference type="PANTHER" id="PTHR33353:SF19">
    <property type="entry name" value="GLYCOSYLHYDROLASE FAMILY 61-8 PROTEIN"/>
    <property type="match status" value="1"/>
</dbReference>
<dbReference type="CDD" id="cd21175">
    <property type="entry name" value="LPMO_AA9"/>
    <property type="match status" value="1"/>
</dbReference>
<evidence type="ECO:0000313" key="5">
    <source>
        <dbReference type="EMBL" id="CAE6414552.1"/>
    </source>
</evidence>
<sequence length="236" mass="25008">MCKLSALAILFAQVGPIIAHGGVVSIGIGGTKYQGWQPYNSPTGQVTAARPYSSFDPILNPTGATLHCNNNGESGPSQQTLTINAGDSITSYYSQWTHAEGPYTVYLAACPSSGCTGVSSASVTWFKIAEQGLISGTVGKGQWANGLLMKNLSWTVKVPSNLKAGYYLIRWETLALHQTNTPQFYPECAQLQVTGGGSAFPTSEYLVKIPGAWKASDPGVTIDVSGSALRYMTMVE</sequence>
<evidence type="ECO:0000256" key="3">
    <source>
        <dbReference type="SAM" id="SignalP"/>
    </source>
</evidence>
<keyword evidence="3" id="KW-0732">Signal</keyword>
<dbReference type="EC" id="1.14.99.56" evidence="2"/>
<keyword evidence="2" id="KW-0119">Carbohydrate metabolism</keyword>
<dbReference type="OrthoDB" id="8954335at2759"/>
<comment type="catalytic activity">
    <reaction evidence="2">
        <text>[(1-&gt;4)-beta-D-glucosyl]n+m + reduced acceptor + O2 = 4-dehydro-beta-D-glucosyl-[(1-&gt;4)-beta-D-glucosyl]n-1 + [(1-&gt;4)-beta-D-glucosyl]m + acceptor + H2O.</text>
        <dbReference type="EC" id="1.14.99.56"/>
    </reaction>
</comment>
<proteinExistence type="predicted"/>
<feature type="signal peptide" evidence="3">
    <location>
        <begin position="1"/>
        <end position="19"/>
    </location>
</feature>
<dbReference type="Pfam" id="PF03443">
    <property type="entry name" value="AA9"/>
    <property type="match status" value="1"/>
</dbReference>
<evidence type="ECO:0000313" key="6">
    <source>
        <dbReference type="Proteomes" id="UP000663853"/>
    </source>
</evidence>
<dbReference type="GO" id="GO:0030245">
    <property type="term" value="P:cellulose catabolic process"/>
    <property type="evidence" value="ECO:0007669"/>
    <property type="project" value="UniProtKB-UniRule"/>
</dbReference>
<dbReference type="GO" id="GO:0005576">
    <property type="term" value="C:extracellular region"/>
    <property type="evidence" value="ECO:0007669"/>
    <property type="project" value="UniProtKB-SubCell"/>
</dbReference>
<dbReference type="PANTHER" id="PTHR33353">
    <property type="entry name" value="PUTATIVE (AFU_ORTHOLOGUE AFUA_1G12560)-RELATED"/>
    <property type="match status" value="1"/>
</dbReference>
<dbReference type="InterPro" id="IPR049892">
    <property type="entry name" value="AA9"/>
</dbReference>